<proteinExistence type="predicted"/>
<dbReference type="PANTHER" id="PTHR46481">
    <property type="entry name" value="ZINC FINGER BED DOMAIN-CONTAINING PROTEIN 4"/>
    <property type="match status" value="1"/>
</dbReference>
<organism evidence="8 9">
    <name type="scientific">Purpureocillium lilacinum</name>
    <name type="common">Paecilomyces lilacinus</name>
    <dbReference type="NCBI Taxonomy" id="33203"/>
    <lineage>
        <taxon>Eukaryota</taxon>
        <taxon>Fungi</taxon>
        <taxon>Dikarya</taxon>
        <taxon>Ascomycota</taxon>
        <taxon>Pezizomycotina</taxon>
        <taxon>Sordariomycetes</taxon>
        <taxon>Hypocreomycetidae</taxon>
        <taxon>Hypocreales</taxon>
        <taxon>Ophiocordycipitaceae</taxon>
        <taxon>Purpureocillium</taxon>
    </lineage>
</organism>
<dbReference type="PANTHER" id="PTHR46481:SF10">
    <property type="entry name" value="ZINC FINGER BED DOMAIN-CONTAINING PROTEIN 39"/>
    <property type="match status" value="1"/>
</dbReference>
<keyword evidence="5" id="KW-0539">Nucleus</keyword>
<keyword evidence="4" id="KW-0862">Zinc</keyword>
<feature type="region of interest" description="Disordered" evidence="6">
    <location>
        <begin position="717"/>
        <end position="738"/>
    </location>
</feature>
<evidence type="ECO:0000256" key="5">
    <source>
        <dbReference type="ARBA" id="ARBA00023242"/>
    </source>
</evidence>
<evidence type="ECO:0000256" key="4">
    <source>
        <dbReference type="ARBA" id="ARBA00022833"/>
    </source>
</evidence>
<evidence type="ECO:0000256" key="3">
    <source>
        <dbReference type="ARBA" id="ARBA00022771"/>
    </source>
</evidence>
<feature type="compositionally biased region" description="Low complexity" evidence="6">
    <location>
        <begin position="26"/>
        <end position="37"/>
    </location>
</feature>
<evidence type="ECO:0000313" key="8">
    <source>
        <dbReference type="EMBL" id="KAK4077569.1"/>
    </source>
</evidence>
<feature type="region of interest" description="Disordered" evidence="6">
    <location>
        <begin position="25"/>
        <end position="45"/>
    </location>
</feature>
<dbReference type="InterPro" id="IPR008906">
    <property type="entry name" value="HATC_C_dom"/>
</dbReference>
<dbReference type="InterPro" id="IPR052035">
    <property type="entry name" value="ZnF_BED_domain_contain"/>
</dbReference>
<evidence type="ECO:0000256" key="2">
    <source>
        <dbReference type="ARBA" id="ARBA00022723"/>
    </source>
</evidence>
<evidence type="ECO:0000259" key="7">
    <source>
        <dbReference type="Pfam" id="PF05699"/>
    </source>
</evidence>
<sequence length="859" mass="97576">MMSCELNPLSPSSCSRLGGIEHTDFTSSPPIVSSPTTSIPPTPSPHPCGTAASFINVDWTRWDRQEWSKWPGFERYTGGQDTRAWWQQYGYRVEDRSTARHGNRLKWICADCFARGLKRKSDFCFVCSTGVAIRNHLRKAHGILAPKETTRCGRGEFPEDQTITQYLNADLNNPRDQFLLSKLRGRFSSKGLRVLLLDWITYHNLPFETVNTERFQRILLYANPLLDKALIPSAKTLLRMLESEYKNAVGPVTEALRNARSQIHFSFDGWTSKSYTSFLGINTQFVDRSFVQHRILLGLRPLGGRHSGSSLADEVSDTLAFWQIDSDKVGYFTLDNAGNNDTCMKDLAFEHGFSPEERRIRCAGHILNLCVRAMLYGSKREDFAAIVAADGDDQDDDELQVDQAIDEALSGETEDADEGIQAEIVVASSEENFLSSHPAPDEINSVTFREYSHHGAAGMLHNIGVQLRTSSPLYEQFLRSEQKESGKEVTLHWVFNNATRWDSDMRMMERALRLRPALNTFFNDVQNCWEAEGACDRTRPTILQYRLSGYDWKVVEILVKLLKPFQVASNQLQGNGVPGTRSTCGSFDEYFPVFEILLDHLESAIEGTIFRLLKVFIKLGWKKLHKYYNRLTSAAYVGAVVFNPTKKWRLLDRLWSRVPSRKARSWRLDYEGKLLDIWEGYKDREVDCEVLPSPEEASMDYIERRLARSVAASASTQPSSVVAANPRKNTRKPKTTTTATAAAVAADDEYARYCAEDVVNSHHYRSRPIDWWKINANRYPRLSLMAVDMLTIPSSSAESERTFSSAGRMMAPMRSRLRREIVAMAQCIRSWSKAGIYKPSLPFLNLDDDKWIDALASVQ</sequence>
<dbReference type="EMBL" id="JAWRVI010000098">
    <property type="protein sequence ID" value="KAK4077569.1"/>
    <property type="molecule type" value="Genomic_DNA"/>
</dbReference>
<keyword evidence="2" id="KW-0479">Metal-binding</keyword>
<keyword evidence="9" id="KW-1185">Reference proteome</keyword>
<dbReference type="Pfam" id="PF05699">
    <property type="entry name" value="Dimer_Tnp_hAT"/>
    <property type="match status" value="1"/>
</dbReference>
<protein>
    <recommendedName>
        <fullName evidence="7">HAT C-terminal dimerisation domain-containing protein</fullName>
    </recommendedName>
</protein>
<accession>A0ABR0BH69</accession>
<dbReference type="InterPro" id="IPR012337">
    <property type="entry name" value="RNaseH-like_sf"/>
</dbReference>
<name>A0ABR0BH69_PURLI</name>
<dbReference type="Proteomes" id="UP001287286">
    <property type="component" value="Unassembled WGS sequence"/>
</dbReference>
<evidence type="ECO:0000256" key="1">
    <source>
        <dbReference type="ARBA" id="ARBA00004123"/>
    </source>
</evidence>
<evidence type="ECO:0000256" key="6">
    <source>
        <dbReference type="SAM" id="MobiDB-lite"/>
    </source>
</evidence>
<comment type="subcellular location">
    <subcellularLocation>
        <location evidence="1">Nucleus</location>
    </subcellularLocation>
</comment>
<evidence type="ECO:0000313" key="9">
    <source>
        <dbReference type="Proteomes" id="UP001287286"/>
    </source>
</evidence>
<dbReference type="SUPFAM" id="SSF53098">
    <property type="entry name" value="Ribonuclease H-like"/>
    <property type="match status" value="1"/>
</dbReference>
<gene>
    <name evidence="8" type="ORF">Purlil1_12331</name>
</gene>
<comment type="caution">
    <text evidence="8">The sequence shown here is derived from an EMBL/GenBank/DDBJ whole genome shotgun (WGS) entry which is preliminary data.</text>
</comment>
<reference evidence="8 9" key="1">
    <citation type="journal article" date="2024" name="Microbiol. Resour. Announc.">
        <title>Genome annotations for the ascomycete fungi Trichoderma harzianum, Trichoderma aggressivum, and Purpureocillium lilacinum.</title>
        <authorList>
            <person name="Beijen E.P.W."/>
            <person name="Ohm R.A."/>
        </authorList>
    </citation>
    <scope>NUCLEOTIDE SEQUENCE [LARGE SCALE GENOMIC DNA]</scope>
    <source>
        <strain evidence="8 9">CBS 150709</strain>
    </source>
</reference>
<keyword evidence="3" id="KW-0863">Zinc-finger</keyword>
<feature type="domain" description="HAT C-terminal dimerisation" evidence="7">
    <location>
        <begin position="749"/>
        <end position="831"/>
    </location>
</feature>